<dbReference type="InterPro" id="IPR002901">
    <property type="entry name" value="MGlyc_endo_b_GlcNAc-like_dom"/>
</dbReference>
<evidence type="ECO:0000256" key="2">
    <source>
        <dbReference type="SAM" id="Phobius"/>
    </source>
</evidence>
<dbReference type="RefSeq" id="WP_342388282.1">
    <property type="nucleotide sequence ID" value="NZ_CP138333.2"/>
</dbReference>
<feature type="domain" description="Mannosyl-glycoprotein endo-beta-N-acetylglucosamidase-like" evidence="3">
    <location>
        <begin position="103"/>
        <end position="254"/>
    </location>
</feature>
<accession>A0ABZ3CJ79</accession>
<dbReference type="SMART" id="SM00047">
    <property type="entry name" value="LYZ2"/>
    <property type="match status" value="1"/>
</dbReference>
<keyword evidence="2" id="KW-1133">Transmembrane helix</keyword>
<dbReference type="Gene3D" id="1.10.530.10">
    <property type="match status" value="1"/>
</dbReference>
<keyword evidence="5" id="KW-1185">Reference proteome</keyword>
<dbReference type="EMBL" id="CP138333">
    <property type="protein sequence ID" value="WZX29729.1"/>
    <property type="molecule type" value="Genomic_DNA"/>
</dbReference>
<gene>
    <name evidence="4" type="ORF">RQP18_00735</name>
</gene>
<proteinExistence type="inferred from homology"/>
<name>A0ABZ3CJ79_9STAP</name>
<dbReference type="Proteomes" id="UP001455384">
    <property type="component" value="Chromosome"/>
</dbReference>
<evidence type="ECO:0000259" key="3">
    <source>
        <dbReference type="SMART" id="SM00047"/>
    </source>
</evidence>
<organism evidence="4 5">
    <name type="scientific">Salinicoccus bachuensis</name>
    <dbReference type="NCBI Taxonomy" id="3136731"/>
    <lineage>
        <taxon>Bacteria</taxon>
        <taxon>Bacillati</taxon>
        <taxon>Bacillota</taxon>
        <taxon>Bacilli</taxon>
        <taxon>Bacillales</taxon>
        <taxon>Staphylococcaceae</taxon>
        <taxon>Salinicoccus</taxon>
    </lineage>
</organism>
<dbReference type="Pfam" id="PF01832">
    <property type="entry name" value="Glucosaminidase"/>
    <property type="match status" value="1"/>
</dbReference>
<sequence length="260" mass="29294">MNKRTKENIPILILLGIMAIFLLAFMVSETTLFKGGGNIHNFEEAVERQINNGTADLKLEEGRARQAENDEIRNAMKVHGSPVEYQFLNLTEKVDVANEELDRLLEGKGILEGRGDLFIEAQEKYDINVLYLISHAQLETGNGESQLAQGIRAGDAIYYNFFGVGAFDRQAIEEGSAYAARAGWSTPEAAILGGAKFIRENYLDQEQQTLYAMRWNPVNPGSHLYATDIEWALKIGRIVESHYQKLGKDADNFLKDYYKH</sequence>
<evidence type="ECO:0000313" key="4">
    <source>
        <dbReference type="EMBL" id="WZX29729.1"/>
    </source>
</evidence>
<protein>
    <submittedName>
        <fullName evidence="4">N-acetylglucosaminidase</fullName>
    </submittedName>
</protein>
<keyword evidence="2" id="KW-0812">Transmembrane</keyword>
<evidence type="ECO:0000256" key="1">
    <source>
        <dbReference type="ARBA" id="ARBA00006088"/>
    </source>
</evidence>
<feature type="transmembrane region" description="Helical" evidence="2">
    <location>
        <begin position="9"/>
        <end position="27"/>
    </location>
</feature>
<reference evidence="5" key="1">
    <citation type="submission" date="2023-10" db="EMBL/GenBank/DDBJ databases">
        <title>Genome analysis and identification of Salinococcus sp. Bachu38 nov., a PGPR from the rhizosphere of Tamarix.</title>
        <authorList>
            <person name="Liang Z."/>
            <person name="Zhang X."/>
            <person name="Jia J."/>
            <person name="Chen X."/>
            <person name="Wang Y."/>
            <person name="Wang Q."/>
            <person name="Wang R."/>
        </authorList>
    </citation>
    <scope>NUCLEOTIDE SEQUENCE [LARGE SCALE GENOMIC DNA]</scope>
    <source>
        <strain evidence="5">Bachu38</strain>
    </source>
</reference>
<comment type="similarity">
    <text evidence="1">In the N-terminal section; belongs to the N-acetylmuramoyl-L-alanine amidase 2 family.</text>
</comment>
<keyword evidence="2" id="KW-0472">Membrane</keyword>
<evidence type="ECO:0000313" key="5">
    <source>
        <dbReference type="Proteomes" id="UP001455384"/>
    </source>
</evidence>